<keyword evidence="15 19" id="KW-0472">Membrane</keyword>
<keyword evidence="24" id="KW-1185">Reference proteome</keyword>
<evidence type="ECO:0000256" key="4">
    <source>
        <dbReference type="ARBA" id="ARBA00016116"/>
    </source>
</evidence>
<evidence type="ECO:0000256" key="7">
    <source>
        <dbReference type="ARBA" id="ARBA00022617"/>
    </source>
</evidence>
<evidence type="ECO:0000256" key="17">
    <source>
        <dbReference type="ARBA" id="ARBA00029568"/>
    </source>
</evidence>
<evidence type="ECO:0000313" key="22">
    <source>
        <dbReference type="EMBL" id="PKB29906.1"/>
    </source>
</evidence>
<dbReference type="Gene3D" id="1.20.810.10">
    <property type="entry name" value="Cytochrome Bc1 Complex, Chain C"/>
    <property type="match status" value="1"/>
</dbReference>
<evidence type="ECO:0000256" key="8">
    <source>
        <dbReference type="ARBA" id="ARBA00022660"/>
    </source>
</evidence>
<reference evidence="21 24" key="1">
    <citation type="submission" date="2020-07" db="EMBL/GenBank/DDBJ databases">
        <title>Sequencing the genomes of 1000 actinobacteria strains.</title>
        <authorList>
            <person name="Klenk H.-P."/>
        </authorList>
    </citation>
    <scope>NUCLEOTIDE SEQUENCE [LARGE SCALE GENOMIC DNA]</scope>
    <source>
        <strain evidence="22 23">DSM 44104</strain>
        <strain evidence="21 24">DSM 44749</strain>
    </source>
</reference>
<evidence type="ECO:0000313" key="24">
    <source>
        <dbReference type="Proteomes" id="UP000549695"/>
    </source>
</evidence>
<keyword evidence="11" id="KW-1278">Translocase</keyword>
<keyword evidence="12" id="KW-0249">Electron transport</keyword>
<dbReference type="PANTHER" id="PTHR19271:SF16">
    <property type="entry name" value="CYTOCHROME B"/>
    <property type="match status" value="1"/>
</dbReference>
<organism evidence="21 24">
    <name type="scientific">Pseudonocardia alni</name>
    <name type="common">Amycolata alni</name>
    <dbReference type="NCBI Taxonomy" id="33907"/>
    <lineage>
        <taxon>Bacteria</taxon>
        <taxon>Bacillati</taxon>
        <taxon>Actinomycetota</taxon>
        <taxon>Actinomycetes</taxon>
        <taxon>Pseudonocardiales</taxon>
        <taxon>Pseudonocardiaceae</taxon>
        <taxon>Pseudonocardia</taxon>
    </lineage>
</organism>
<keyword evidence="5" id="KW-0813">Transport</keyword>
<dbReference type="EC" id="7.1.1.8" evidence="3"/>
<keyword evidence="10" id="KW-0479">Metal-binding</keyword>
<dbReference type="AlphaFoldDB" id="A0A852WCX7"/>
<accession>A0A852WCX7</accession>
<feature type="transmembrane region" description="Helical" evidence="19">
    <location>
        <begin position="334"/>
        <end position="360"/>
    </location>
</feature>
<feature type="domain" description="Cytochrome b/b6 N-terminal region profile" evidence="20">
    <location>
        <begin position="21"/>
        <end position="247"/>
    </location>
</feature>
<feature type="transmembrane region" description="Helical" evidence="19">
    <location>
        <begin position="119"/>
        <end position="138"/>
    </location>
</feature>
<dbReference type="GO" id="GO:0016491">
    <property type="term" value="F:oxidoreductase activity"/>
    <property type="evidence" value="ECO:0007669"/>
    <property type="project" value="InterPro"/>
</dbReference>
<feature type="transmembrane region" description="Helical" evidence="19">
    <location>
        <begin position="380"/>
        <end position="399"/>
    </location>
</feature>
<dbReference type="EMBL" id="JACCCZ010000001">
    <property type="protein sequence ID" value="NYG04584.1"/>
    <property type="molecule type" value="Genomic_DNA"/>
</dbReference>
<dbReference type="SUPFAM" id="SSF81342">
    <property type="entry name" value="Transmembrane di-heme cytochromes"/>
    <property type="match status" value="1"/>
</dbReference>
<evidence type="ECO:0000256" key="15">
    <source>
        <dbReference type="ARBA" id="ARBA00023136"/>
    </source>
</evidence>
<feature type="transmembrane region" description="Helical" evidence="19">
    <location>
        <begin position="214"/>
        <end position="240"/>
    </location>
</feature>
<keyword evidence="7" id="KW-0349">Heme</keyword>
<feature type="transmembrane region" description="Helical" evidence="19">
    <location>
        <begin position="54"/>
        <end position="73"/>
    </location>
</feature>
<evidence type="ECO:0000256" key="11">
    <source>
        <dbReference type="ARBA" id="ARBA00022967"/>
    </source>
</evidence>
<feature type="transmembrane region" description="Helical" evidence="19">
    <location>
        <begin position="419"/>
        <end position="437"/>
    </location>
</feature>
<comment type="caution">
    <text evidence="21">The sequence shown here is derived from an EMBL/GenBank/DDBJ whole genome shotgun (WGS) entry which is preliminary data.</text>
</comment>
<sequence>MSSITTPTTSSGGLAAKGGAALDQADQRYHAAAGLRKQFNKVFPTHWSFMLGEIALYSFIIVLLSGTYLALFFDPSMQEVVYNGPYDPLRGVHMSRAYESALEISLEVRGGLFMRQLHHWAALLFVAAMIIHMFRVFFTGAFRKPREANWTIGVVLILLGTFAGFTGYSLPDDLLSGVGLRIASGITLTVPIMGTWVHWALFGGEFPGTEIIPRLYIIHVLILPGIILALIAVHLGLVWYQKHTQFPGPGRTENNVVGVRIMPQFAAKGGAFFFVVAGVLALISGLFQMNPIWHLGPYDASHISAGSQPDFYMLWSEGMGRIFPPWEFYLFGTYTIPAAFIPTAGFLPVLFVLAGAYPAIERRFTGDDALHNLLQRPRDVPVRTALGAMAISFYLWLVMCGFNDWISYFFHISLNATTWAGRIGLLVVPPIVYWVAYRWCLGLQRSDRAVLEHGIETGIIKRLPHGEFIEVHQPLGGVDSHGHAIPLEYQGASVPKRMNQLGSAGEPVSGSLLTPDPVEESRALAVARHEAHERELEESRRRHEARAELESRSSELAGRPDDGGRPQQPRD</sequence>
<evidence type="ECO:0000256" key="12">
    <source>
        <dbReference type="ARBA" id="ARBA00022982"/>
    </source>
</evidence>
<feature type="transmembrane region" description="Helical" evidence="19">
    <location>
        <begin position="270"/>
        <end position="289"/>
    </location>
</feature>
<feature type="transmembrane region" description="Helical" evidence="19">
    <location>
        <begin position="150"/>
        <end position="170"/>
    </location>
</feature>
<evidence type="ECO:0000313" key="23">
    <source>
        <dbReference type="Proteomes" id="UP000232453"/>
    </source>
</evidence>
<dbReference type="GO" id="GO:0022904">
    <property type="term" value="P:respiratory electron transport chain"/>
    <property type="evidence" value="ECO:0007669"/>
    <property type="project" value="InterPro"/>
</dbReference>
<dbReference type="RefSeq" id="WP_073574276.1">
    <property type="nucleotide sequence ID" value="NZ_BAAAJZ010000007.1"/>
</dbReference>
<dbReference type="FunFam" id="1.20.810.10:FF:000007">
    <property type="entry name" value="Ubiquinol-cytochrome C reductase B subunit"/>
    <property type="match status" value="1"/>
</dbReference>
<dbReference type="InterPro" id="IPR016174">
    <property type="entry name" value="Di-haem_cyt_TM"/>
</dbReference>
<comment type="cofactor">
    <cofactor evidence="1">
        <name>heme</name>
        <dbReference type="ChEBI" id="CHEBI:30413"/>
    </cofactor>
</comment>
<keyword evidence="13 19" id="KW-1133">Transmembrane helix</keyword>
<dbReference type="InterPro" id="IPR005797">
    <property type="entry name" value="Cyt_b/b6_N"/>
</dbReference>
<evidence type="ECO:0000256" key="2">
    <source>
        <dbReference type="ARBA" id="ARBA00004651"/>
    </source>
</evidence>
<dbReference type="PANTHER" id="PTHR19271">
    <property type="entry name" value="CYTOCHROME B"/>
    <property type="match status" value="1"/>
</dbReference>
<protein>
    <recommendedName>
        <fullName evidence="4">Cytochrome bc1 complex cytochrome b subunit</fullName>
        <ecNumber evidence="3">7.1.1.8</ecNumber>
    </recommendedName>
    <alternativeName>
        <fullName evidence="17">Cytochrome bc1 reductase complex subunit QcrB</fullName>
    </alternativeName>
</protein>
<dbReference type="PROSITE" id="PS51002">
    <property type="entry name" value="CYTB_NTER"/>
    <property type="match status" value="1"/>
</dbReference>
<dbReference type="GO" id="GO:0008121">
    <property type="term" value="F:quinol-cytochrome-c reductase activity"/>
    <property type="evidence" value="ECO:0007669"/>
    <property type="project" value="UniProtKB-EC"/>
</dbReference>
<evidence type="ECO:0000256" key="1">
    <source>
        <dbReference type="ARBA" id="ARBA00001971"/>
    </source>
</evidence>
<dbReference type="GeneID" id="98054535"/>
<evidence type="ECO:0000256" key="3">
    <source>
        <dbReference type="ARBA" id="ARBA00012951"/>
    </source>
</evidence>
<dbReference type="Proteomes" id="UP000232453">
    <property type="component" value="Unassembled WGS sequence"/>
</dbReference>
<evidence type="ECO:0000256" key="14">
    <source>
        <dbReference type="ARBA" id="ARBA00023004"/>
    </source>
</evidence>
<evidence type="ECO:0000256" key="10">
    <source>
        <dbReference type="ARBA" id="ARBA00022723"/>
    </source>
</evidence>
<keyword evidence="8" id="KW-0679">Respiratory chain</keyword>
<comment type="subcellular location">
    <subcellularLocation>
        <location evidence="2">Cell membrane</location>
        <topology evidence="2">Multi-pass membrane protein</topology>
    </subcellularLocation>
</comment>
<evidence type="ECO:0000256" key="6">
    <source>
        <dbReference type="ARBA" id="ARBA00022475"/>
    </source>
</evidence>
<dbReference type="InterPro" id="IPR027387">
    <property type="entry name" value="Cytb/b6-like_sf"/>
</dbReference>
<dbReference type="EMBL" id="PHUJ01000003">
    <property type="protein sequence ID" value="PKB29906.1"/>
    <property type="molecule type" value="Genomic_DNA"/>
</dbReference>
<evidence type="ECO:0000256" key="9">
    <source>
        <dbReference type="ARBA" id="ARBA00022692"/>
    </source>
</evidence>
<evidence type="ECO:0000313" key="21">
    <source>
        <dbReference type="EMBL" id="NYG04584.1"/>
    </source>
</evidence>
<name>A0A852WCX7_PSEA5</name>
<accession>A0AA44UMJ9</accession>
<comment type="catalytic activity">
    <reaction evidence="16">
        <text>a quinol + 2 Fe(III)-[cytochrome c](out) = a quinone + 2 Fe(II)-[cytochrome c](out) + 2 H(+)(out)</text>
        <dbReference type="Rhea" id="RHEA:11484"/>
        <dbReference type="Rhea" id="RHEA-COMP:10350"/>
        <dbReference type="Rhea" id="RHEA-COMP:14399"/>
        <dbReference type="ChEBI" id="CHEBI:15378"/>
        <dbReference type="ChEBI" id="CHEBI:24646"/>
        <dbReference type="ChEBI" id="CHEBI:29033"/>
        <dbReference type="ChEBI" id="CHEBI:29034"/>
        <dbReference type="ChEBI" id="CHEBI:132124"/>
        <dbReference type="EC" id="7.1.1.8"/>
    </reaction>
</comment>
<gene>
    <name evidence="22" type="ORF">ATL51_1556</name>
    <name evidence="21" type="ORF">HDA37_004869</name>
</gene>
<keyword evidence="9 19" id="KW-0812">Transmembrane</keyword>
<dbReference type="GO" id="GO:0005886">
    <property type="term" value="C:plasma membrane"/>
    <property type="evidence" value="ECO:0007669"/>
    <property type="project" value="UniProtKB-SubCell"/>
</dbReference>
<evidence type="ECO:0000259" key="20">
    <source>
        <dbReference type="PROSITE" id="PS51002"/>
    </source>
</evidence>
<evidence type="ECO:0000256" key="19">
    <source>
        <dbReference type="SAM" id="Phobius"/>
    </source>
</evidence>
<evidence type="ECO:0000256" key="18">
    <source>
        <dbReference type="SAM" id="MobiDB-lite"/>
    </source>
</evidence>
<feature type="transmembrane region" description="Helical" evidence="19">
    <location>
        <begin position="182"/>
        <end position="202"/>
    </location>
</feature>
<evidence type="ECO:0000256" key="13">
    <source>
        <dbReference type="ARBA" id="ARBA00022989"/>
    </source>
</evidence>
<dbReference type="Pfam" id="PF13631">
    <property type="entry name" value="Cytochrom_B_N_2"/>
    <property type="match status" value="1"/>
</dbReference>
<dbReference type="Proteomes" id="UP000549695">
    <property type="component" value="Unassembled WGS sequence"/>
</dbReference>
<evidence type="ECO:0000256" key="16">
    <source>
        <dbReference type="ARBA" id="ARBA00029351"/>
    </source>
</evidence>
<evidence type="ECO:0000256" key="5">
    <source>
        <dbReference type="ARBA" id="ARBA00022448"/>
    </source>
</evidence>
<dbReference type="GO" id="GO:0046872">
    <property type="term" value="F:metal ion binding"/>
    <property type="evidence" value="ECO:0007669"/>
    <property type="project" value="UniProtKB-KW"/>
</dbReference>
<keyword evidence="14" id="KW-0408">Iron</keyword>
<feature type="region of interest" description="Disordered" evidence="18">
    <location>
        <begin position="526"/>
        <end position="571"/>
    </location>
</feature>
<keyword evidence="6" id="KW-1003">Cell membrane</keyword>
<proteinExistence type="predicted"/>